<evidence type="ECO:0000313" key="2">
    <source>
        <dbReference type="EMBL" id="KAK7440983.1"/>
    </source>
</evidence>
<reference evidence="2 3" key="1">
    <citation type="submission" date="2024-01" db="EMBL/GenBank/DDBJ databases">
        <title>A draft genome for the cacao thread blight pathogen Marasmiellus scandens.</title>
        <authorList>
            <person name="Baruah I.K."/>
            <person name="Leung J."/>
            <person name="Bukari Y."/>
            <person name="Amoako-Attah I."/>
            <person name="Meinhardt L.W."/>
            <person name="Bailey B.A."/>
            <person name="Cohen S.P."/>
        </authorList>
    </citation>
    <scope>NUCLEOTIDE SEQUENCE [LARGE SCALE GENOMIC DNA]</scope>
    <source>
        <strain evidence="2 3">GH-19</strain>
    </source>
</reference>
<sequence>MQFTRLTLLAAFFASVSAYEVTAYLGAACTGAELGHLQDDQNTPGLTNPEVTINAQCITIDQNLPADCDVYLCADENCDDQGTTVEGPRNAGTRVENQSFTAFQVGCQ</sequence>
<comment type="caution">
    <text evidence="2">The sequence shown here is derived from an EMBL/GenBank/DDBJ whole genome shotgun (WGS) entry which is preliminary data.</text>
</comment>
<evidence type="ECO:0000313" key="3">
    <source>
        <dbReference type="Proteomes" id="UP001498398"/>
    </source>
</evidence>
<feature type="chain" id="PRO_5047482297" evidence="1">
    <location>
        <begin position="19"/>
        <end position="108"/>
    </location>
</feature>
<keyword evidence="3" id="KW-1185">Reference proteome</keyword>
<proteinExistence type="predicted"/>
<keyword evidence="1" id="KW-0732">Signal</keyword>
<accession>A0ABR1ITU2</accession>
<evidence type="ECO:0000256" key="1">
    <source>
        <dbReference type="SAM" id="SignalP"/>
    </source>
</evidence>
<protein>
    <submittedName>
        <fullName evidence="2">Uncharacterized protein</fullName>
    </submittedName>
</protein>
<dbReference type="Proteomes" id="UP001498398">
    <property type="component" value="Unassembled WGS sequence"/>
</dbReference>
<feature type="signal peptide" evidence="1">
    <location>
        <begin position="1"/>
        <end position="18"/>
    </location>
</feature>
<organism evidence="2 3">
    <name type="scientific">Marasmiellus scandens</name>
    <dbReference type="NCBI Taxonomy" id="2682957"/>
    <lineage>
        <taxon>Eukaryota</taxon>
        <taxon>Fungi</taxon>
        <taxon>Dikarya</taxon>
        <taxon>Basidiomycota</taxon>
        <taxon>Agaricomycotina</taxon>
        <taxon>Agaricomycetes</taxon>
        <taxon>Agaricomycetidae</taxon>
        <taxon>Agaricales</taxon>
        <taxon>Marasmiineae</taxon>
        <taxon>Omphalotaceae</taxon>
        <taxon>Marasmiellus</taxon>
    </lineage>
</organism>
<dbReference type="EMBL" id="JBANRG010000065">
    <property type="protein sequence ID" value="KAK7440983.1"/>
    <property type="molecule type" value="Genomic_DNA"/>
</dbReference>
<name>A0ABR1ITU2_9AGAR</name>
<gene>
    <name evidence="2" type="ORF">VKT23_016763</name>
</gene>